<evidence type="ECO:0000313" key="2">
    <source>
        <dbReference type="EMBL" id="RAL21515.1"/>
    </source>
</evidence>
<dbReference type="AlphaFoldDB" id="A0A328C4J9"/>
<dbReference type="EMBL" id="QHKO01000005">
    <property type="protein sequence ID" value="RAL21515.1"/>
    <property type="molecule type" value="Genomic_DNA"/>
</dbReference>
<feature type="domain" description="NAD(P)-binding" evidence="1">
    <location>
        <begin position="14"/>
        <end position="121"/>
    </location>
</feature>
<dbReference type="InterPro" id="IPR036291">
    <property type="entry name" value="NAD(P)-bd_dom_sf"/>
</dbReference>
<comment type="caution">
    <text evidence="2">The sequence shown here is derived from an EMBL/GenBank/DDBJ whole genome shotgun (WGS) entry which is preliminary data.</text>
</comment>
<dbReference type="InterPro" id="IPR051207">
    <property type="entry name" value="ComplexI_NDUFA9_subunit"/>
</dbReference>
<dbReference type="PANTHER" id="PTHR12126">
    <property type="entry name" value="NADH-UBIQUINONE OXIDOREDUCTASE 39 KDA SUBUNIT-RELATED"/>
    <property type="match status" value="1"/>
</dbReference>
<dbReference type="Pfam" id="PF13460">
    <property type="entry name" value="NAD_binding_10"/>
    <property type="match status" value="1"/>
</dbReference>
<reference evidence="2 3" key="1">
    <citation type="submission" date="2018-05" db="EMBL/GenBank/DDBJ databases">
        <title>Lujinxingia marina gen. nov. sp. nov., a new facultative anaerobic member of the class Deltaproteobacteria, and proposal of Lujinxingaceae fam. nov.</title>
        <authorList>
            <person name="Li C.-M."/>
        </authorList>
    </citation>
    <scope>NUCLEOTIDE SEQUENCE [LARGE SCALE GENOMIC DNA]</scope>
    <source>
        <strain evidence="2 3">B210</strain>
    </source>
</reference>
<dbReference type="Gene3D" id="3.40.50.720">
    <property type="entry name" value="NAD(P)-binding Rossmann-like Domain"/>
    <property type="match status" value="1"/>
</dbReference>
<dbReference type="PANTHER" id="PTHR12126:SF11">
    <property type="entry name" value="NADH DEHYDROGENASE [UBIQUINONE] 1 ALPHA SUBCOMPLEX SUBUNIT 9, MITOCHONDRIAL"/>
    <property type="match status" value="1"/>
</dbReference>
<dbReference type="Proteomes" id="UP000249169">
    <property type="component" value="Unassembled WGS sequence"/>
</dbReference>
<protein>
    <submittedName>
        <fullName evidence="2">NAD-dependent epimerase</fullName>
    </submittedName>
</protein>
<gene>
    <name evidence="2" type="ORF">DL240_11675</name>
</gene>
<proteinExistence type="predicted"/>
<dbReference type="InterPro" id="IPR016040">
    <property type="entry name" value="NAD(P)-bd_dom"/>
</dbReference>
<dbReference type="GO" id="GO:0044877">
    <property type="term" value="F:protein-containing complex binding"/>
    <property type="evidence" value="ECO:0007669"/>
    <property type="project" value="TreeGrafter"/>
</dbReference>
<evidence type="ECO:0000259" key="1">
    <source>
        <dbReference type="Pfam" id="PF13460"/>
    </source>
</evidence>
<keyword evidence="3" id="KW-1185">Reference proteome</keyword>
<accession>A0A328C4J9</accession>
<dbReference type="RefSeq" id="WP_111730080.1">
    <property type="nucleotide sequence ID" value="NZ_QHKO01000005.1"/>
</dbReference>
<organism evidence="2 3">
    <name type="scientific">Lujinxingia litoralis</name>
    <dbReference type="NCBI Taxonomy" id="2211119"/>
    <lineage>
        <taxon>Bacteria</taxon>
        <taxon>Deltaproteobacteria</taxon>
        <taxon>Bradymonadales</taxon>
        <taxon>Lujinxingiaceae</taxon>
        <taxon>Lujinxingia</taxon>
    </lineage>
</organism>
<name>A0A328C4J9_9DELT</name>
<evidence type="ECO:0000313" key="3">
    <source>
        <dbReference type="Proteomes" id="UP000249169"/>
    </source>
</evidence>
<sequence>MGEAGTIRRVLLTGATGFVGRALYPVLTDAGLEVVCATRSPERARERMPGRQWVGMDVEDRHSVRRAMEDCDGAFYLIHRMSDADDYEARETAAAMNFLEAATHAGVQRMVYLGGVKPRKEPSRHLRSRLVTGAILRSGDVSTIELRASMIIGSGSASWQLLRDISVRLPVMLCPRWLRNRTEPVAIEDVVQALLAALTLEQAGSASFDIPGPEVVTFQECVRRVAEAVGNDPVMVNVPLLTPHLSTYWLRLVTGTNTQLARELVEGLKGDLLARDDHFWELAGVERRVSLDEAIARALAGDEAPGNPYEKAIRRLYRDPHPGV</sequence>
<dbReference type="OrthoDB" id="9774199at2"/>
<dbReference type="SUPFAM" id="SSF51735">
    <property type="entry name" value="NAD(P)-binding Rossmann-fold domains"/>
    <property type="match status" value="1"/>
</dbReference>